<dbReference type="AlphaFoldDB" id="A0A077EKI5"/>
<dbReference type="InterPro" id="IPR058512">
    <property type="entry name" value="DUF8199"/>
</dbReference>
<dbReference type="Pfam" id="PF26622">
    <property type="entry name" value="DUF8199"/>
    <property type="match status" value="1"/>
</dbReference>
<name>A0A077EKI5_9FLAO</name>
<protein>
    <submittedName>
        <fullName evidence="2">Uncharacterized protein</fullName>
    </submittedName>
</protein>
<dbReference type="HOGENOM" id="CLU_1945380_0_0_10"/>
<organism evidence="2 3">
    <name type="scientific">Elizabethkingia anophelis NUHP1</name>
    <dbReference type="NCBI Taxonomy" id="1338011"/>
    <lineage>
        <taxon>Bacteria</taxon>
        <taxon>Pseudomonadati</taxon>
        <taxon>Bacteroidota</taxon>
        <taxon>Flavobacteriia</taxon>
        <taxon>Flavobacteriales</taxon>
        <taxon>Weeksellaceae</taxon>
        <taxon>Elizabethkingia</taxon>
    </lineage>
</organism>
<dbReference type="NCBIfam" id="NF047658">
    <property type="entry name" value="HYC_CC_PP"/>
    <property type="match status" value="1"/>
</dbReference>
<proteinExistence type="predicted"/>
<evidence type="ECO:0000256" key="1">
    <source>
        <dbReference type="SAM" id="SignalP"/>
    </source>
</evidence>
<gene>
    <name evidence="2" type="ORF">BD94_2979</name>
</gene>
<dbReference type="eggNOG" id="ENOG5033DVE">
    <property type="taxonomic scope" value="Bacteria"/>
</dbReference>
<dbReference type="Proteomes" id="UP000028933">
    <property type="component" value="Chromosome"/>
</dbReference>
<dbReference type="KEGG" id="eao:BD94_2979"/>
<dbReference type="RefSeq" id="WP_024565720.1">
    <property type="nucleotide sequence ID" value="NZ_CP007547.1"/>
</dbReference>
<reference evidence="2" key="1">
    <citation type="journal article" date="2013" name="Lancet">
        <title>First case of E anophelis outbreak in an intensive-care unit.</title>
        <authorList>
            <person name="Teo J."/>
            <person name="Tan S.Y."/>
            <person name="Tay M."/>
            <person name="Ding Y."/>
            <person name="Kjelleberg S."/>
            <person name="Givskov M."/>
            <person name="Lin R.T."/>
            <person name="Yang L."/>
        </authorList>
    </citation>
    <scope>NUCLEOTIDE SEQUENCE [LARGE SCALE GENOMIC DNA]</scope>
    <source>
        <strain evidence="2">NUHP1</strain>
    </source>
</reference>
<sequence length="129" mass="14401">MKKTILILLAFFYSAVSSGAVVKMHYCVEEVMTCGMNHTPPVSSPDECKVVKTPDCCKTKLELVKTDVAKNAELLQLQLASSFVLLPEVSFISQNVLFSEEDKGQDYLSNAPPELRQLPIFILNCNFRL</sequence>
<evidence type="ECO:0000313" key="3">
    <source>
        <dbReference type="Proteomes" id="UP000028933"/>
    </source>
</evidence>
<feature type="chain" id="PRO_5001717812" evidence="1">
    <location>
        <begin position="20"/>
        <end position="129"/>
    </location>
</feature>
<evidence type="ECO:0000313" key="2">
    <source>
        <dbReference type="EMBL" id="AIL46754.1"/>
    </source>
</evidence>
<dbReference type="EMBL" id="CP007547">
    <property type="protein sequence ID" value="AIL46754.1"/>
    <property type="molecule type" value="Genomic_DNA"/>
</dbReference>
<reference evidence="2" key="2">
    <citation type="journal article" date="2015" name="Genome Biol. Evol.">
        <title>Complete Genome Sequence and Transcriptomic Analysis of the Novel Pathogen Elizabethkingia anophelis in Response to Oxidative Stress.</title>
        <authorList>
            <person name="Li Y."/>
            <person name="Liu Y."/>
            <person name="Chew S.C."/>
            <person name="Tay M."/>
            <person name="Salido M.M."/>
            <person name="Teo J."/>
            <person name="Lauro F.M."/>
            <person name="Givskov M."/>
            <person name="Yang L."/>
        </authorList>
    </citation>
    <scope>NUCLEOTIDE SEQUENCE</scope>
    <source>
        <strain evidence="2">NUHP1</strain>
    </source>
</reference>
<accession>A0A077EKI5</accession>
<dbReference type="STRING" id="1338011.BD94_2979"/>
<feature type="signal peptide" evidence="1">
    <location>
        <begin position="1"/>
        <end position="19"/>
    </location>
</feature>
<dbReference type="InterPro" id="IPR058060">
    <property type="entry name" value="HYC_CC_PP"/>
</dbReference>
<keyword evidence="1" id="KW-0732">Signal</keyword>